<dbReference type="EMBL" id="JAQQBZ010000003">
    <property type="protein sequence ID" value="MFM0592499.1"/>
    <property type="molecule type" value="Genomic_DNA"/>
</dbReference>
<dbReference type="Proteomes" id="UP001629367">
    <property type="component" value="Unassembled WGS sequence"/>
</dbReference>
<dbReference type="Gene3D" id="3.20.20.80">
    <property type="entry name" value="Glycosidases"/>
    <property type="match status" value="1"/>
</dbReference>
<dbReference type="InterPro" id="IPR017853">
    <property type="entry name" value="GH"/>
</dbReference>
<dbReference type="GO" id="GO:0016787">
    <property type="term" value="F:hydrolase activity"/>
    <property type="evidence" value="ECO:0007669"/>
    <property type="project" value="UniProtKB-KW"/>
</dbReference>
<gene>
    <name evidence="1" type="ORF">PQQ68_05670</name>
</gene>
<dbReference type="RefSeq" id="WP_408209832.1">
    <property type="nucleotide sequence ID" value="NZ_JAQQBZ010000003.1"/>
</dbReference>
<sequence length="437" mass="48710">MNDKRRRTCLLIAMAAAVGGMILPVRPVSSAPVIVLDSAEKSVARNYIELPAFARSRANTGVAVHDIADTKLLDAVKDVGFSFIRADLFWSEVDTKDGWQFSRYDTLVSDLAARGLGALFILGYGNDLYGPHQPPTTPLQLAGFSRYVHESVSRYRDADVRFEVWNEEDSKSFWLTEPSPAAYGQLLNTALRAAKSANPDAVVAMGGVQQVNRDFIRAVGNVWQVEPDAVSVHAYRQEEPESVFSDYRHLSQDLAAYRKVPAIWATEWSYPSYGYSYVADIADGHSPEARARQARYVVRRFLTDWIAQIGLTAYYDIRNDGANPKNMENNFGLLDSDNTRLPAYDATKYLFSFTKDVTRARYFIDIQNKYVILKLNSPHATRYVAWCYGRGNGIRLDISQLPGNARVTDMYGTRLVPEGGAVTAPETLGPVFISVAS</sequence>
<dbReference type="InterPro" id="IPR051923">
    <property type="entry name" value="Glycosyl_Hydrolase_39"/>
</dbReference>
<dbReference type="PANTHER" id="PTHR12631:SF10">
    <property type="entry name" value="BETA-XYLOSIDASE-LIKE PROTEIN-RELATED"/>
    <property type="match status" value="1"/>
</dbReference>
<evidence type="ECO:0000313" key="2">
    <source>
        <dbReference type="Proteomes" id="UP001629367"/>
    </source>
</evidence>
<protein>
    <submittedName>
        <fullName evidence="1">Glycosyl hydrolase family 5</fullName>
    </submittedName>
</protein>
<organism evidence="1 2">
    <name type="scientific">Paraburkholderia dilworthii</name>
    <dbReference type="NCBI Taxonomy" id="948106"/>
    <lineage>
        <taxon>Bacteria</taxon>
        <taxon>Pseudomonadati</taxon>
        <taxon>Pseudomonadota</taxon>
        <taxon>Betaproteobacteria</taxon>
        <taxon>Burkholderiales</taxon>
        <taxon>Burkholderiaceae</taxon>
        <taxon>Paraburkholderia</taxon>
    </lineage>
</organism>
<proteinExistence type="predicted"/>
<keyword evidence="1" id="KW-0378">Hydrolase</keyword>
<reference evidence="1 2" key="1">
    <citation type="journal article" date="2024" name="Chem. Sci.">
        <title>Discovery of megapolipeptins by genome mining of a Burkholderiales bacteria collection.</title>
        <authorList>
            <person name="Paulo B.S."/>
            <person name="Recchia M.J.J."/>
            <person name="Lee S."/>
            <person name="Fergusson C.H."/>
            <person name="Romanowski S.B."/>
            <person name="Hernandez A."/>
            <person name="Krull N."/>
            <person name="Liu D.Y."/>
            <person name="Cavanagh H."/>
            <person name="Bos A."/>
            <person name="Gray C.A."/>
            <person name="Murphy B.T."/>
            <person name="Linington R.G."/>
            <person name="Eustaquio A.S."/>
        </authorList>
    </citation>
    <scope>NUCLEOTIDE SEQUENCE [LARGE SCALE GENOMIC DNA]</scope>
    <source>
        <strain evidence="1 2">RL17-335-BIF-A</strain>
    </source>
</reference>
<keyword evidence="2" id="KW-1185">Reference proteome</keyword>
<comment type="caution">
    <text evidence="1">The sequence shown here is derived from an EMBL/GenBank/DDBJ whole genome shotgun (WGS) entry which is preliminary data.</text>
</comment>
<accession>A0ABW9D389</accession>
<dbReference type="PANTHER" id="PTHR12631">
    <property type="entry name" value="ALPHA-L-IDURONIDASE"/>
    <property type="match status" value="1"/>
</dbReference>
<dbReference type="SUPFAM" id="SSF51445">
    <property type="entry name" value="(Trans)glycosidases"/>
    <property type="match status" value="1"/>
</dbReference>
<evidence type="ECO:0000313" key="1">
    <source>
        <dbReference type="EMBL" id="MFM0592499.1"/>
    </source>
</evidence>
<name>A0ABW9D389_9BURK</name>